<evidence type="ECO:0000313" key="2">
    <source>
        <dbReference type="EMBL" id="GGG03835.1"/>
    </source>
</evidence>
<dbReference type="Gene3D" id="3.40.50.1820">
    <property type="entry name" value="alpha/beta hydrolase"/>
    <property type="match status" value="1"/>
</dbReference>
<keyword evidence="1" id="KW-0378">Hydrolase</keyword>
<dbReference type="GO" id="GO:0016787">
    <property type="term" value="F:hydrolase activity"/>
    <property type="evidence" value="ECO:0007669"/>
    <property type="project" value="UniProtKB-KW"/>
</dbReference>
<keyword evidence="3" id="KW-1185">Reference proteome</keyword>
<comment type="caution">
    <text evidence="2">The sequence shown here is derived from an EMBL/GenBank/DDBJ whole genome shotgun (WGS) entry which is preliminary data.</text>
</comment>
<protein>
    <recommendedName>
        <fullName evidence="4">Alpha/beta hydrolase</fullName>
    </recommendedName>
</protein>
<organism evidence="2 3">
    <name type="scientific">Rhodococcoides trifolii</name>
    <dbReference type="NCBI Taxonomy" id="908250"/>
    <lineage>
        <taxon>Bacteria</taxon>
        <taxon>Bacillati</taxon>
        <taxon>Actinomycetota</taxon>
        <taxon>Actinomycetes</taxon>
        <taxon>Mycobacteriales</taxon>
        <taxon>Nocardiaceae</taxon>
        <taxon>Rhodococcoides</taxon>
    </lineage>
</organism>
<name>A0A917FUJ1_9NOCA</name>
<evidence type="ECO:0008006" key="4">
    <source>
        <dbReference type="Google" id="ProtNLM"/>
    </source>
</evidence>
<evidence type="ECO:0000313" key="3">
    <source>
        <dbReference type="Proteomes" id="UP000654257"/>
    </source>
</evidence>
<dbReference type="EMBL" id="BMCU01000002">
    <property type="protein sequence ID" value="GGG03835.1"/>
    <property type="molecule type" value="Genomic_DNA"/>
</dbReference>
<gene>
    <name evidence="2" type="ORF">GCM10007304_17450</name>
</gene>
<dbReference type="Proteomes" id="UP000654257">
    <property type="component" value="Unassembled WGS sequence"/>
</dbReference>
<reference evidence="2" key="1">
    <citation type="journal article" date="2014" name="Int. J. Syst. Evol. Microbiol.">
        <title>Complete genome sequence of Corynebacterium casei LMG S-19264T (=DSM 44701T), isolated from a smear-ripened cheese.</title>
        <authorList>
            <consortium name="US DOE Joint Genome Institute (JGI-PGF)"/>
            <person name="Walter F."/>
            <person name="Albersmeier A."/>
            <person name="Kalinowski J."/>
            <person name="Ruckert C."/>
        </authorList>
    </citation>
    <scope>NUCLEOTIDE SEQUENCE</scope>
    <source>
        <strain evidence="2">CCM 7905</strain>
    </source>
</reference>
<dbReference type="RefSeq" id="WP_188544416.1">
    <property type="nucleotide sequence ID" value="NZ_BMCU01000002.1"/>
</dbReference>
<dbReference type="SMART" id="SM01110">
    <property type="entry name" value="Cutinase"/>
    <property type="match status" value="1"/>
</dbReference>
<evidence type="ECO:0000256" key="1">
    <source>
        <dbReference type="ARBA" id="ARBA00022801"/>
    </source>
</evidence>
<proteinExistence type="predicted"/>
<reference evidence="2" key="2">
    <citation type="submission" date="2020-09" db="EMBL/GenBank/DDBJ databases">
        <authorList>
            <person name="Sun Q."/>
            <person name="Sedlacek I."/>
        </authorList>
    </citation>
    <scope>NUCLEOTIDE SEQUENCE</scope>
    <source>
        <strain evidence="2">CCM 7905</strain>
    </source>
</reference>
<dbReference type="AlphaFoldDB" id="A0A917FUJ1"/>
<dbReference type="SUPFAM" id="SSF53474">
    <property type="entry name" value="alpha/beta-Hydrolases"/>
    <property type="match status" value="1"/>
</dbReference>
<accession>A0A917FUJ1</accession>
<dbReference type="InterPro" id="IPR029058">
    <property type="entry name" value="AB_hydrolase_fold"/>
</dbReference>
<sequence>MIDFFMVGGTFNPGGDGVTRAFTDRLDRRRINVRYVAYPGTAQFGDSVPAGERALANAIDRSNAASQMVGGFSQGAIIAGNVAAKRPLAGCALIADPLRAEGTEPLNRGVGGYGILGSRRVLPTWLWQVAAAGDPISALVKGSPLRGLGDVAEFASQNPDVWVRGMLDKAQHNGFQPWWNPAYWRDWGTAAGWLNNYLTQGRHTAAYVDEGLCAQLATKVNQAAARRP</sequence>
<dbReference type="InterPro" id="IPR000675">
    <property type="entry name" value="Cutinase/axe"/>
</dbReference>